<dbReference type="InterPro" id="IPR040982">
    <property type="entry name" value="DNA_pol3_finger"/>
</dbReference>
<dbReference type="PANTHER" id="PTHR32294">
    <property type="entry name" value="DNA POLYMERASE III SUBUNIT ALPHA"/>
    <property type="match status" value="1"/>
</dbReference>
<dbReference type="GO" id="GO:0006260">
    <property type="term" value="P:DNA replication"/>
    <property type="evidence" value="ECO:0007669"/>
    <property type="project" value="UniProtKB-KW"/>
</dbReference>
<dbReference type="Pfam" id="PF17657">
    <property type="entry name" value="DNA_pol3_finger"/>
    <property type="match status" value="1"/>
</dbReference>
<keyword evidence="4" id="KW-0239">DNA-directed DNA polymerase</keyword>
<protein>
    <submittedName>
        <fullName evidence="7">Uncharacterized protein</fullName>
    </submittedName>
</protein>
<feature type="non-terminal residue" evidence="7">
    <location>
        <position position="266"/>
    </location>
</feature>
<dbReference type="PANTHER" id="PTHR32294:SF0">
    <property type="entry name" value="DNA POLYMERASE III SUBUNIT ALPHA"/>
    <property type="match status" value="1"/>
</dbReference>
<dbReference type="AlphaFoldDB" id="X0U822"/>
<evidence type="ECO:0000256" key="1">
    <source>
        <dbReference type="ARBA" id="ARBA00022679"/>
    </source>
</evidence>
<evidence type="ECO:0000256" key="2">
    <source>
        <dbReference type="ARBA" id="ARBA00022695"/>
    </source>
</evidence>
<feature type="non-terminal residue" evidence="7">
    <location>
        <position position="1"/>
    </location>
</feature>
<comment type="caution">
    <text evidence="7">The sequence shown here is derived from an EMBL/GenBank/DDBJ whole genome shotgun (WGS) entry which is preliminary data.</text>
</comment>
<evidence type="ECO:0000313" key="7">
    <source>
        <dbReference type="EMBL" id="GAG01715.1"/>
    </source>
</evidence>
<proteinExistence type="predicted"/>
<evidence type="ECO:0000256" key="4">
    <source>
        <dbReference type="ARBA" id="ARBA00022932"/>
    </source>
</evidence>
<feature type="domain" description="Bacterial DNA polymerase III alpha subunit NTPase" evidence="5">
    <location>
        <begin position="1"/>
        <end position="61"/>
    </location>
</feature>
<accession>X0U822</accession>
<keyword evidence="3" id="KW-0235">DNA replication</keyword>
<dbReference type="InterPro" id="IPR011708">
    <property type="entry name" value="DNA_pol3_alpha_NTPase_dom"/>
</dbReference>
<evidence type="ECO:0000259" key="5">
    <source>
        <dbReference type="Pfam" id="PF07733"/>
    </source>
</evidence>
<dbReference type="InterPro" id="IPR004805">
    <property type="entry name" value="DnaE2/DnaE/PolC"/>
</dbReference>
<organism evidence="7">
    <name type="scientific">marine sediment metagenome</name>
    <dbReference type="NCBI Taxonomy" id="412755"/>
    <lineage>
        <taxon>unclassified sequences</taxon>
        <taxon>metagenomes</taxon>
        <taxon>ecological metagenomes</taxon>
    </lineage>
</organism>
<keyword evidence="2" id="KW-0548">Nucleotidyltransferase</keyword>
<dbReference type="Pfam" id="PF07733">
    <property type="entry name" value="DNA_pol3_alpha"/>
    <property type="match status" value="1"/>
</dbReference>
<gene>
    <name evidence="7" type="ORF">S01H1_41807</name>
</gene>
<reference evidence="7" key="1">
    <citation type="journal article" date="2014" name="Front. Microbiol.">
        <title>High frequency of phylogenetically diverse reductive dehalogenase-homologous genes in deep subseafloor sedimentary metagenomes.</title>
        <authorList>
            <person name="Kawai M."/>
            <person name="Futagami T."/>
            <person name="Toyoda A."/>
            <person name="Takaki Y."/>
            <person name="Nishi S."/>
            <person name="Hori S."/>
            <person name="Arai W."/>
            <person name="Tsubouchi T."/>
            <person name="Morono Y."/>
            <person name="Uchiyama I."/>
            <person name="Ito T."/>
            <person name="Fujiyama A."/>
            <person name="Inagaki F."/>
            <person name="Takami H."/>
        </authorList>
    </citation>
    <scope>NUCLEOTIDE SEQUENCE</scope>
    <source>
        <strain evidence="7">Expedition CK06-06</strain>
    </source>
</reference>
<keyword evidence="1" id="KW-0808">Transferase</keyword>
<name>X0U822_9ZZZZ</name>
<feature type="domain" description="DNA polymerase III alpha subunit finger" evidence="6">
    <location>
        <begin position="64"/>
        <end position="226"/>
    </location>
</feature>
<dbReference type="EMBL" id="BARS01026534">
    <property type="protein sequence ID" value="GAG01715.1"/>
    <property type="molecule type" value="Genomic_DNA"/>
</dbReference>
<dbReference type="GO" id="GO:0008408">
    <property type="term" value="F:3'-5' exonuclease activity"/>
    <property type="evidence" value="ECO:0007669"/>
    <property type="project" value="InterPro"/>
</dbReference>
<dbReference type="GO" id="GO:0003887">
    <property type="term" value="F:DNA-directed DNA polymerase activity"/>
    <property type="evidence" value="ECO:0007669"/>
    <property type="project" value="UniProtKB-KW"/>
</dbReference>
<sequence>LEGIARHASTHAAGVVISKVPLSQYVPLQKPSRADDEAIAMTQFPMEAIAQIGLLKLDILGLVNLTILQKTTEIIAQTQGVYIDLNHIPPDDPKTFELLSSGETTGVFQLEGTGMRRFVKELKPSSFSDIAAMIALYRPGPMQHIPTFIKAKHGLEPIQFPHPALSKILEETYGVIVYQDQVLVIVQVFAGYSLGQADIFRKAMGKKIPTVMRRERKDFIAGAKRKEFSEELAREVFDLIEPFAGYAFNKAHSVSYATIAYQTAYL</sequence>
<evidence type="ECO:0000256" key="3">
    <source>
        <dbReference type="ARBA" id="ARBA00022705"/>
    </source>
</evidence>
<evidence type="ECO:0000259" key="6">
    <source>
        <dbReference type="Pfam" id="PF17657"/>
    </source>
</evidence>